<dbReference type="SMART" id="SM00409">
    <property type="entry name" value="IG"/>
    <property type="match status" value="6"/>
</dbReference>
<dbReference type="GO" id="GO:0050808">
    <property type="term" value="P:synapse organization"/>
    <property type="evidence" value="ECO:0007669"/>
    <property type="project" value="TreeGrafter"/>
</dbReference>
<evidence type="ECO:0000256" key="1">
    <source>
        <dbReference type="SAM" id="SignalP"/>
    </source>
</evidence>
<dbReference type="SUPFAM" id="SSF48726">
    <property type="entry name" value="Immunoglobulin"/>
    <property type="match status" value="7"/>
</dbReference>
<dbReference type="CDD" id="cd00096">
    <property type="entry name" value="Ig"/>
    <property type="match status" value="1"/>
</dbReference>
<dbReference type="GO" id="GO:0005886">
    <property type="term" value="C:plasma membrane"/>
    <property type="evidence" value="ECO:0007669"/>
    <property type="project" value="TreeGrafter"/>
</dbReference>
<dbReference type="InterPro" id="IPR036179">
    <property type="entry name" value="Ig-like_dom_sf"/>
</dbReference>
<dbReference type="GO" id="GO:0030424">
    <property type="term" value="C:axon"/>
    <property type="evidence" value="ECO:0007669"/>
    <property type="project" value="TreeGrafter"/>
</dbReference>
<dbReference type="InterPro" id="IPR007110">
    <property type="entry name" value="Ig-like_dom"/>
</dbReference>
<dbReference type="EMBL" id="CAJPWZ010003154">
    <property type="protein sequence ID" value="CAG2253540.1"/>
    <property type="molecule type" value="Genomic_DNA"/>
</dbReference>
<protein>
    <submittedName>
        <fullName evidence="3">HMCN</fullName>
    </submittedName>
</protein>
<feature type="domain" description="Ig-like" evidence="2">
    <location>
        <begin position="249"/>
        <end position="336"/>
    </location>
</feature>
<keyword evidence="1" id="KW-0732">Signal</keyword>
<feature type="domain" description="Ig-like" evidence="2">
    <location>
        <begin position="442"/>
        <end position="537"/>
    </location>
</feature>
<evidence type="ECO:0000313" key="3">
    <source>
        <dbReference type="EMBL" id="CAG2253540.1"/>
    </source>
</evidence>
<feature type="domain" description="Ig-like" evidence="2">
    <location>
        <begin position="41"/>
        <end position="137"/>
    </location>
</feature>
<accession>A0A8S3VAW8</accession>
<dbReference type="Gene3D" id="2.60.40.10">
    <property type="entry name" value="Immunoglobulins"/>
    <property type="match status" value="7"/>
</dbReference>
<gene>
    <name evidence="3" type="ORF">MEDL_65088</name>
</gene>
<dbReference type="InterPro" id="IPR050958">
    <property type="entry name" value="Cell_Adh-Cytoskel_Orgn"/>
</dbReference>
<dbReference type="PANTHER" id="PTHR45080">
    <property type="entry name" value="CONTACTIN 5"/>
    <property type="match status" value="1"/>
</dbReference>
<feature type="domain" description="Ig-like" evidence="2">
    <location>
        <begin position="543"/>
        <end position="635"/>
    </location>
</feature>
<dbReference type="Proteomes" id="UP000683360">
    <property type="component" value="Unassembled WGS sequence"/>
</dbReference>
<dbReference type="InterPro" id="IPR013106">
    <property type="entry name" value="Ig_V-set"/>
</dbReference>
<dbReference type="GO" id="GO:0043025">
    <property type="term" value="C:neuronal cell body"/>
    <property type="evidence" value="ECO:0007669"/>
    <property type="project" value="TreeGrafter"/>
</dbReference>
<name>A0A8S3VAW8_MYTED</name>
<dbReference type="GO" id="GO:0007156">
    <property type="term" value="P:homophilic cell adhesion via plasma membrane adhesion molecules"/>
    <property type="evidence" value="ECO:0007669"/>
    <property type="project" value="TreeGrafter"/>
</dbReference>
<comment type="caution">
    <text evidence="3">The sequence shown here is derived from an EMBL/GenBank/DDBJ whole genome shotgun (WGS) entry which is preliminary data.</text>
</comment>
<reference evidence="3" key="1">
    <citation type="submission" date="2021-03" db="EMBL/GenBank/DDBJ databases">
        <authorList>
            <person name="Bekaert M."/>
        </authorList>
    </citation>
    <scope>NUCLEOTIDE SEQUENCE</scope>
</reference>
<organism evidence="3 4">
    <name type="scientific">Mytilus edulis</name>
    <name type="common">Blue mussel</name>
    <dbReference type="NCBI Taxonomy" id="6550"/>
    <lineage>
        <taxon>Eukaryota</taxon>
        <taxon>Metazoa</taxon>
        <taxon>Spiralia</taxon>
        <taxon>Lophotrochozoa</taxon>
        <taxon>Mollusca</taxon>
        <taxon>Bivalvia</taxon>
        <taxon>Autobranchia</taxon>
        <taxon>Pteriomorphia</taxon>
        <taxon>Mytilida</taxon>
        <taxon>Mytiloidea</taxon>
        <taxon>Mytilidae</taxon>
        <taxon>Mytilinae</taxon>
        <taxon>Mytilus</taxon>
    </lineage>
</organism>
<dbReference type="SMART" id="SM00406">
    <property type="entry name" value="IGv"/>
    <property type="match status" value="5"/>
</dbReference>
<keyword evidence="4" id="KW-1185">Reference proteome</keyword>
<dbReference type="GO" id="GO:0008046">
    <property type="term" value="F:axon guidance receptor activity"/>
    <property type="evidence" value="ECO:0007669"/>
    <property type="project" value="TreeGrafter"/>
</dbReference>
<dbReference type="OrthoDB" id="6157574at2759"/>
<sequence>MMCTTKMLPLMMLTVMFLQPSYAQAVPTTNLCTYHMFPDSPTVTILNDVINVVQGNSVTLDCTVSSNLALTSVYWQRNTNGAITTINPTINNPNNKYSGSTTSNPALTIFNADIVDAGDYTCFAVSSAGTGQSNIVTRLTVLAQTPPTVTVLQPSYSITVGNSVTLECTVTSVLPVTSVQWQKNVGGTITTITSTTPPTVTVLQPSYSITVGDSVTLECTVTSVLTVTSVQWQRNVGGVITTITSTTPPTVTVLQPSYSITVGDSVTLECTVTSVLPVTSVQWQRNVGGLVVKYSGSTVNNPSLTITNTDTTDSANYVCTATNSVGTGTSSQTSLSVTGSIPVVQIPQPSYTVNLAQTITITCTVTANPTHTSVQWQRTQNGVTTNIGVGSGKYSGGTVNSPSLSINNADLNDIGQYVCSATNIVGTGTSTATTLNVVGDVPSVLIEKAQYSVWIGNTVTLACTVTANPSHTTVYWKRVINGALTDITVTNNNKYSGSTVSSPSLTIFNVDNSDEGNYICYADNSVGTGQSSQSFLDVFGSIPVVQIQQSSYTVNLAQTITITCTVTANPTYTSVQWQRTQNGVTTNIGVGSGKYSGGTVNSPSLSINNADLNDIGQYVCSATNIVGTGSSAATT</sequence>
<feature type="domain" description="Ig-like" evidence="2">
    <location>
        <begin position="342"/>
        <end position="436"/>
    </location>
</feature>
<dbReference type="Pfam" id="PF07686">
    <property type="entry name" value="V-set"/>
    <property type="match status" value="1"/>
</dbReference>
<dbReference type="Pfam" id="PF13927">
    <property type="entry name" value="Ig_3"/>
    <property type="match status" value="4"/>
</dbReference>
<dbReference type="InterPro" id="IPR013783">
    <property type="entry name" value="Ig-like_fold"/>
</dbReference>
<dbReference type="InterPro" id="IPR003599">
    <property type="entry name" value="Ig_sub"/>
</dbReference>
<evidence type="ECO:0000313" key="4">
    <source>
        <dbReference type="Proteomes" id="UP000683360"/>
    </source>
</evidence>
<evidence type="ECO:0000259" key="2">
    <source>
        <dbReference type="PROSITE" id="PS50835"/>
    </source>
</evidence>
<dbReference type="AlphaFoldDB" id="A0A8S3VAW8"/>
<dbReference type="PANTHER" id="PTHR45080:SF29">
    <property type="entry name" value="NEURAL CELL ADHESION MOLECULE 1-LIKE ISOFORM X1"/>
    <property type="match status" value="1"/>
</dbReference>
<dbReference type="SMART" id="SM00408">
    <property type="entry name" value="IGc2"/>
    <property type="match status" value="6"/>
</dbReference>
<dbReference type="InterPro" id="IPR003598">
    <property type="entry name" value="Ig_sub2"/>
</dbReference>
<proteinExistence type="predicted"/>
<feature type="chain" id="PRO_5035811393" evidence="1">
    <location>
        <begin position="24"/>
        <end position="635"/>
    </location>
</feature>
<feature type="domain" description="Ig-like" evidence="2">
    <location>
        <begin position="147"/>
        <end position="237"/>
    </location>
</feature>
<feature type="signal peptide" evidence="1">
    <location>
        <begin position="1"/>
        <end position="23"/>
    </location>
</feature>
<dbReference type="PROSITE" id="PS50835">
    <property type="entry name" value="IG_LIKE"/>
    <property type="match status" value="6"/>
</dbReference>